<dbReference type="EMBL" id="SRXW01000001">
    <property type="protein sequence ID" value="TGY90052.1"/>
    <property type="molecule type" value="Genomic_DNA"/>
</dbReference>
<feature type="binding site" evidence="15">
    <location>
        <position position="73"/>
    </location>
    <ligand>
        <name>Zn(2+)</name>
        <dbReference type="ChEBI" id="CHEBI:29105"/>
        <label>1</label>
    </ligand>
</feature>
<keyword evidence="12 15" id="KW-0170">Cobalt</keyword>
<evidence type="ECO:0000313" key="17">
    <source>
        <dbReference type="EMBL" id="TGY90052.1"/>
    </source>
</evidence>
<evidence type="ECO:0000256" key="6">
    <source>
        <dbReference type="ARBA" id="ARBA00022605"/>
    </source>
</evidence>
<sequence>MLTNIADFTDPIPLARELIRAQSVTPHDAGALDTLQRALEALGFTCRRYRFEEVDNLYARLGSGAPAFCFAGHTDVVPAGDDAAWRKRPFAAEIDGDMLWGRGAADMKGAIAAFVAATARHLEDAGTPRGSIAFLITGDEEGPAVNGTKKLLEAVTADGERFDHCLVGEPTNPSVLGETIKIGRRGSLNGVITVTGRQGHVAYPEKADNPIPPLLDLLSRLKARTLDTGAPHFQPSNLEITSIDVGNEPHNVIPARARAKFNIRFNIAHTGDDLKAWIEREAAAAGLGFEGRIDLDLKVTGEAFLTRTSPFTELLKQAVGEVTGREPAMTTGGGTSDARFIKDYAPVAEFGLVGATMHQVDERVRVGDVELLTRVYQRIIERYFEVFAP</sequence>
<keyword evidence="10 15" id="KW-0220">Diaminopimelate biosynthesis</keyword>
<evidence type="ECO:0000256" key="15">
    <source>
        <dbReference type="HAMAP-Rule" id="MF_01690"/>
    </source>
</evidence>
<comment type="cofactor">
    <cofactor evidence="15">
        <name>Zn(2+)</name>
        <dbReference type="ChEBI" id="CHEBI:29105"/>
    </cofactor>
    <cofactor evidence="15">
        <name>Co(2+)</name>
        <dbReference type="ChEBI" id="CHEBI:48828"/>
    </cofactor>
    <text evidence="15">Binds 2 Zn(2+) or Co(2+) ions per subunit.</text>
</comment>
<dbReference type="RefSeq" id="WP_135994549.1">
    <property type="nucleotide sequence ID" value="NZ_CP071057.1"/>
</dbReference>
<dbReference type="NCBIfam" id="TIGR01246">
    <property type="entry name" value="dapE_proteo"/>
    <property type="match status" value="1"/>
</dbReference>
<name>A0A4S2H439_9PROT</name>
<dbReference type="Pfam" id="PF01546">
    <property type="entry name" value="Peptidase_M20"/>
    <property type="match status" value="1"/>
</dbReference>
<comment type="subunit">
    <text evidence="3 15">Homodimer.</text>
</comment>
<dbReference type="NCBIfam" id="NF009557">
    <property type="entry name" value="PRK13009.1"/>
    <property type="match status" value="1"/>
</dbReference>
<evidence type="ECO:0000256" key="10">
    <source>
        <dbReference type="ARBA" id="ARBA00022915"/>
    </source>
</evidence>
<keyword evidence="6 15" id="KW-0028">Amino-acid biosynthesis</keyword>
<dbReference type="OrthoDB" id="9809784at2"/>
<keyword evidence="8 15" id="KW-0378">Hydrolase</keyword>
<keyword evidence="9 15" id="KW-0862">Zinc</keyword>
<evidence type="ECO:0000313" key="18">
    <source>
        <dbReference type="Proteomes" id="UP000308054"/>
    </source>
</evidence>
<dbReference type="Proteomes" id="UP000308054">
    <property type="component" value="Unassembled WGS sequence"/>
</dbReference>
<evidence type="ECO:0000256" key="1">
    <source>
        <dbReference type="ARBA" id="ARBA00005130"/>
    </source>
</evidence>
<comment type="similarity">
    <text evidence="2 15">Belongs to the peptidase M20A family. DapE subfamily.</text>
</comment>
<comment type="catalytic activity">
    <reaction evidence="14 15">
        <text>N-succinyl-(2S,6S)-2,6-diaminopimelate + H2O = (2S,6S)-2,6-diaminopimelate + succinate</text>
        <dbReference type="Rhea" id="RHEA:22608"/>
        <dbReference type="ChEBI" id="CHEBI:15377"/>
        <dbReference type="ChEBI" id="CHEBI:30031"/>
        <dbReference type="ChEBI" id="CHEBI:57609"/>
        <dbReference type="ChEBI" id="CHEBI:58087"/>
        <dbReference type="EC" id="3.5.1.18"/>
    </reaction>
</comment>
<evidence type="ECO:0000256" key="3">
    <source>
        <dbReference type="ARBA" id="ARBA00011738"/>
    </source>
</evidence>
<comment type="pathway">
    <text evidence="1 15">Amino-acid biosynthesis; L-lysine biosynthesis via DAP pathway; LL-2,6-diaminopimelate from (S)-tetrahydrodipicolinate (succinylase route): step 3/3.</text>
</comment>
<evidence type="ECO:0000256" key="11">
    <source>
        <dbReference type="ARBA" id="ARBA00023154"/>
    </source>
</evidence>
<dbReference type="InterPro" id="IPR001261">
    <property type="entry name" value="ArgE/DapE_CS"/>
</dbReference>
<feature type="binding site" evidence="15">
    <location>
        <position position="106"/>
    </location>
    <ligand>
        <name>Zn(2+)</name>
        <dbReference type="ChEBI" id="CHEBI:29105"/>
        <label>2</label>
    </ligand>
</feature>
<dbReference type="Pfam" id="PF07687">
    <property type="entry name" value="M20_dimer"/>
    <property type="match status" value="1"/>
</dbReference>
<keyword evidence="7 15" id="KW-0479">Metal-binding</keyword>
<dbReference type="PANTHER" id="PTHR43808:SF31">
    <property type="entry name" value="N-ACETYL-L-CITRULLINE DEACETYLASE"/>
    <property type="match status" value="1"/>
</dbReference>
<comment type="function">
    <text evidence="15">Catalyzes the hydrolysis of N-succinyl-L,L-diaminopimelic acid (SDAP), forming succinate and LL-2,6-diaminopimelate (DAP), an intermediate involved in the bacterial biosynthesis of lysine and meso-diaminopimelic acid, an essential component of bacterial cell walls.</text>
</comment>
<dbReference type="InterPro" id="IPR011650">
    <property type="entry name" value="Peptidase_M20_dimer"/>
</dbReference>
<proteinExistence type="inferred from homology"/>
<dbReference type="CDD" id="cd03891">
    <property type="entry name" value="M20_DapE_proteobac"/>
    <property type="match status" value="1"/>
</dbReference>
<dbReference type="SUPFAM" id="SSF53187">
    <property type="entry name" value="Zn-dependent exopeptidases"/>
    <property type="match status" value="1"/>
</dbReference>
<dbReference type="GO" id="GO:0006526">
    <property type="term" value="P:L-arginine biosynthetic process"/>
    <property type="evidence" value="ECO:0007669"/>
    <property type="project" value="TreeGrafter"/>
</dbReference>
<dbReference type="PROSITE" id="PS00759">
    <property type="entry name" value="ARGE_DAPE_CPG2_2"/>
    <property type="match status" value="1"/>
</dbReference>
<evidence type="ECO:0000256" key="4">
    <source>
        <dbReference type="ARBA" id="ARBA00011921"/>
    </source>
</evidence>
<dbReference type="UniPathway" id="UPA00034">
    <property type="reaction ID" value="UER00021"/>
</dbReference>
<dbReference type="GO" id="GO:0009014">
    <property type="term" value="F:succinyl-diaminopimelate desuccinylase activity"/>
    <property type="evidence" value="ECO:0007669"/>
    <property type="project" value="UniProtKB-UniRule"/>
</dbReference>
<evidence type="ECO:0000256" key="9">
    <source>
        <dbReference type="ARBA" id="ARBA00022833"/>
    </source>
</evidence>
<keyword evidence="18" id="KW-1185">Reference proteome</keyword>
<dbReference type="GO" id="GO:0050897">
    <property type="term" value="F:cobalt ion binding"/>
    <property type="evidence" value="ECO:0007669"/>
    <property type="project" value="UniProtKB-UniRule"/>
</dbReference>
<dbReference type="SUPFAM" id="SSF55031">
    <property type="entry name" value="Bacterial exopeptidase dimerisation domain"/>
    <property type="match status" value="1"/>
</dbReference>
<dbReference type="AlphaFoldDB" id="A0A4S2H439"/>
<evidence type="ECO:0000256" key="5">
    <source>
        <dbReference type="ARBA" id="ARBA00022391"/>
    </source>
</evidence>
<dbReference type="GO" id="GO:0008270">
    <property type="term" value="F:zinc ion binding"/>
    <property type="evidence" value="ECO:0007669"/>
    <property type="project" value="UniProtKB-UniRule"/>
</dbReference>
<dbReference type="EC" id="3.5.1.18" evidence="4 15"/>
<keyword evidence="11 15" id="KW-0457">Lysine biosynthesis</keyword>
<dbReference type="InterPro" id="IPR036264">
    <property type="entry name" value="Bact_exopeptidase_dim_dom"/>
</dbReference>
<feature type="active site" evidence="15">
    <location>
        <position position="75"/>
    </location>
</feature>
<feature type="binding site" evidence="15">
    <location>
        <position position="141"/>
    </location>
    <ligand>
        <name>Zn(2+)</name>
        <dbReference type="ChEBI" id="CHEBI:29105"/>
        <label>2</label>
    </ligand>
</feature>
<dbReference type="InterPro" id="IPR005941">
    <property type="entry name" value="DapE_proteobac"/>
</dbReference>
<feature type="domain" description="Peptidase M20 dimerisation" evidence="16">
    <location>
        <begin position="182"/>
        <end position="285"/>
    </location>
</feature>
<dbReference type="InterPro" id="IPR050072">
    <property type="entry name" value="Peptidase_M20A"/>
</dbReference>
<dbReference type="Gene3D" id="3.40.630.10">
    <property type="entry name" value="Zn peptidases"/>
    <property type="match status" value="2"/>
</dbReference>
<comment type="caution">
    <text evidence="17">The sequence shown here is derived from an EMBL/GenBank/DDBJ whole genome shotgun (WGS) entry which is preliminary data.</text>
</comment>
<dbReference type="PANTHER" id="PTHR43808">
    <property type="entry name" value="ACETYLORNITHINE DEACETYLASE"/>
    <property type="match status" value="1"/>
</dbReference>
<organism evidence="17 18">
    <name type="scientific">Marinicauda algicola</name>
    <dbReference type="NCBI Taxonomy" id="2029849"/>
    <lineage>
        <taxon>Bacteria</taxon>
        <taxon>Pseudomonadati</taxon>
        <taxon>Pseudomonadota</taxon>
        <taxon>Alphaproteobacteria</taxon>
        <taxon>Maricaulales</taxon>
        <taxon>Maricaulaceae</taxon>
        <taxon>Marinicauda</taxon>
    </lineage>
</organism>
<protein>
    <recommendedName>
        <fullName evidence="5 15">Succinyl-diaminopimelate desuccinylase</fullName>
        <shortName evidence="15">SDAP desuccinylase</shortName>
        <ecNumber evidence="4 15">3.5.1.18</ecNumber>
    </recommendedName>
    <alternativeName>
        <fullName evidence="13 15">N-succinyl-LL-2,6-diaminoheptanedioate amidohydrolase</fullName>
    </alternativeName>
</protein>
<evidence type="ECO:0000256" key="13">
    <source>
        <dbReference type="ARBA" id="ARBA00031891"/>
    </source>
</evidence>
<evidence type="ECO:0000256" key="14">
    <source>
        <dbReference type="ARBA" id="ARBA00051301"/>
    </source>
</evidence>
<evidence type="ECO:0000259" key="16">
    <source>
        <dbReference type="Pfam" id="PF07687"/>
    </source>
</evidence>
<feature type="binding site" evidence="15">
    <location>
        <position position="169"/>
    </location>
    <ligand>
        <name>Zn(2+)</name>
        <dbReference type="ChEBI" id="CHEBI:29105"/>
        <label>1</label>
    </ligand>
</feature>
<reference evidence="17 18" key="1">
    <citation type="journal article" date="2017" name="Int. J. Syst. Evol. Microbiol.">
        <title>Marinicauda algicola sp. nov., isolated from a marine red alga Rhodosorus marinus.</title>
        <authorList>
            <person name="Jeong S.E."/>
            <person name="Jeon S.H."/>
            <person name="Chun B.H."/>
            <person name="Kim D.W."/>
            <person name="Jeon C.O."/>
        </authorList>
    </citation>
    <scope>NUCLEOTIDE SEQUENCE [LARGE SCALE GENOMIC DNA]</scope>
    <source>
        <strain evidence="17 18">JCM 31718</strain>
    </source>
</reference>
<feature type="binding site" evidence="15">
    <location>
        <position position="106"/>
    </location>
    <ligand>
        <name>Zn(2+)</name>
        <dbReference type="ChEBI" id="CHEBI:29105"/>
        <label>1</label>
    </ligand>
</feature>
<dbReference type="GO" id="GO:0009089">
    <property type="term" value="P:lysine biosynthetic process via diaminopimelate"/>
    <property type="evidence" value="ECO:0007669"/>
    <property type="project" value="UniProtKB-UniRule"/>
</dbReference>
<feature type="active site" description="Proton acceptor" evidence="15">
    <location>
        <position position="140"/>
    </location>
</feature>
<dbReference type="GO" id="GO:0008777">
    <property type="term" value="F:acetylornithine deacetylase activity"/>
    <property type="evidence" value="ECO:0007669"/>
    <property type="project" value="TreeGrafter"/>
</dbReference>
<dbReference type="HAMAP" id="MF_01690">
    <property type="entry name" value="DapE"/>
    <property type="match status" value="1"/>
</dbReference>
<dbReference type="GO" id="GO:0019877">
    <property type="term" value="P:diaminopimelate biosynthetic process"/>
    <property type="evidence" value="ECO:0007669"/>
    <property type="project" value="UniProtKB-UniRule"/>
</dbReference>
<gene>
    <name evidence="15 17" type="primary">dapE</name>
    <name evidence="17" type="ORF">E5163_02680</name>
</gene>
<feature type="binding site" evidence="15">
    <location>
        <position position="358"/>
    </location>
    <ligand>
        <name>Zn(2+)</name>
        <dbReference type="ChEBI" id="CHEBI:29105"/>
        <label>2</label>
    </ligand>
</feature>
<accession>A0A4S2H439</accession>
<evidence type="ECO:0000256" key="8">
    <source>
        <dbReference type="ARBA" id="ARBA00022801"/>
    </source>
</evidence>
<evidence type="ECO:0000256" key="2">
    <source>
        <dbReference type="ARBA" id="ARBA00006746"/>
    </source>
</evidence>
<evidence type="ECO:0000256" key="7">
    <source>
        <dbReference type="ARBA" id="ARBA00022723"/>
    </source>
</evidence>
<evidence type="ECO:0000256" key="12">
    <source>
        <dbReference type="ARBA" id="ARBA00023285"/>
    </source>
</evidence>
<dbReference type="InterPro" id="IPR002933">
    <property type="entry name" value="Peptidase_M20"/>
</dbReference>